<comment type="similarity">
    <text evidence="1">Belongs to the EFR3 family.</text>
</comment>
<dbReference type="GeneID" id="30037188"/>
<dbReference type="AlphaFoldDB" id="A0A161HF30"/>
<evidence type="ECO:0000313" key="4">
    <source>
        <dbReference type="EMBL" id="ANB14040.1"/>
    </source>
</evidence>
<dbReference type="GO" id="GO:0072659">
    <property type="term" value="P:protein localization to plasma membrane"/>
    <property type="evidence" value="ECO:0007669"/>
    <property type="project" value="InterPro"/>
</dbReference>
<evidence type="ECO:0000256" key="3">
    <source>
        <dbReference type="SAM" id="MobiDB-lite"/>
    </source>
</evidence>
<feature type="compositionally biased region" description="Acidic residues" evidence="3">
    <location>
        <begin position="259"/>
        <end position="281"/>
    </location>
</feature>
<dbReference type="PANTHER" id="PTHR47766:SF1">
    <property type="entry name" value="PROTEIN EFR3"/>
    <property type="match status" value="1"/>
</dbReference>
<feature type="region of interest" description="Disordered" evidence="3">
    <location>
        <begin position="557"/>
        <end position="581"/>
    </location>
</feature>
<gene>
    <name evidence="4" type="primary">EFR3</name>
    <name evidence="4" type="ORF">AWJ20_4996</name>
</gene>
<name>A0A161HF30_9ASCO</name>
<evidence type="ECO:0000313" key="5">
    <source>
        <dbReference type="Proteomes" id="UP000189580"/>
    </source>
</evidence>
<dbReference type="SUPFAM" id="SSF48371">
    <property type="entry name" value="ARM repeat"/>
    <property type="match status" value="1"/>
</dbReference>
<keyword evidence="5" id="KW-1185">Reference proteome</keyword>
<dbReference type="PANTHER" id="PTHR47766">
    <property type="entry name" value="PROTEIN EFR3"/>
    <property type="match status" value="1"/>
</dbReference>
<dbReference type="KEGG" id="slb:AWJ20_4996"/>
<dbReference type="Proteomes" id="UP000189580">
    <property type="component" value="Chromosome d"/>
</dbReference>
<feature type="region of interest" description="Disordered" evidence="3">
    <location>
        <begin position="244"/>
        <end position="287"/>
    </location>
</feature>
<accession>A0A161HF30</accession>
<feature type="compositionally biased region" description="Polar residues" evidence="3">
    <location>
        <begin position="249"/>
        <end position="258"/>
    </location>
</feature>
<dbReference type="RefSeq" id="XP_018736517.1">
    <property type="nucleotide sequence ID" value="XM_018882105.1"/>
</dbReference>
<proteinExistence type="inferred from homology"/>
<sequence>MIRNKIAPKHQKLIRQCYPPGAKGLDKRPNASELSYLLYYVSTRRIKLTKVASFLEKLTRADVARDRFGNVQVTLEIVDALIERCYEDLNLFAPYVVSILLVVLPKADISLAHVAGKVFATFSKYHNGDLFAGDSDYVRACHELVVQFVGLASRHSSTSSGNLQWVQVSMEAAKSAASSAALATRVGQNEITTILPPVLNTLSLAQDSNGSSLLALQQQVNESGEENFDDGVTTTINRRQSILVIPPASSANPQVSQQGDDDDDDEDDDGDDDAIDYEEGNTTDFSTSRADISLDETNANVSKTTHAHSLSHMASKTKNLLGHAGSTTVNAASNVLTGLSNGADDSLNVSNSRVSFSSHQFEAELSEDESNASQENDILIIALKALVHLFDSTALIQVRHAALTVVGYIIEHNSPVAWSNVLLQLVTTWTPVQLRFVVLSALVEKYVNLKTTNLPLQKKLAYLIKSLLSSSVSMVGLSVMDILRSLLYHQQRFILVEAKPAEATQFQAMIDSTRETIAALASHNYYSDQISDMIAELLTRCIHGGAIGSGGISGSISTHSGDRAGTNNGSGQAPHPERQLSPRVSNTLIVNDLLNIREILDTVAANKDSYKVRVPLTVWEGTQSLISHDSVDVIDSFTSVFIKYLSSGLISTDKSRPVSKSMTSEKVILYRFIQTSFNVLREPSCSSQSILSVYYILVAFIRILGLHSVVSILPNIWSLEEVALKSEHKEVGTVQRGIELSSLILGVLAAVGQELSLQDFSAIVSNYINERKSNNVWYEGIQVPLSDYKQQIQQLNGSLNGIDSSHASRTSPIDRQSLADKFLADPNVISAKTKSELFESQPQHELKEESTEYSNGALQLSKARSLRQLKKGPLSINSANSGNRGPLVVGLRKASFANSIEQKRDFSPRVNDLRRAVSGVVLNGALGTNGRLQVPSNRERAGSSASSLSAHSASSHFEDSVKDVADFRDRVDLSSFLGSLNISQNTQRGRLTT</sequence>
<evidence type="ECO:0000256" key="1">
    <source>
        <dbReference type="ARBA" id="ARBA00010216"/>
    </source>
</evidence>
<organism evidence="4 5">
    <name type="scientific">Sugiyamaella lignohabitans</name>
    <dbReference type="NCBI Taxonomy" id="796027"/>
    <lineage>
        <taxon>Eukaryota</taxon>
        <taxon>Fungi</taxon>
        <taxon>Dikarya</taxon>
        <taxon>Ascomycota</taxon>
        <taxon>Saccharomycotina</taxon>
        <taxon>Dipodascomycetes</taxon>
        <taxon>Dipodascales</taxon>
        <taxon>Trichomonascaceae</taxon>
        <taxon>Sugiyamaella</taxon>
    </lineage>
</organism>
<dbReference type="InterPro" id="IPR039786">
    <property type="entry name" value="EFR3"/>
</dbReference>
<dbReference type="EMBL" id="CP014502">
    <property type="protein sequence ID" value="ANB14040.1"/>
    <property type="molecule type" value="Genomic_DNA"/>
</dbReference>
<dbReference type="InterPro" id="IPR016024">
    <property type="entry name" value="ARM-type_fold"/>
</dbReference>
<reference evidence="4 5" key="1">
    <citation type="submission" date="2016-02" db="EMBL/GenBank/DDBJ databases">
        <title>Complete genome sequence and transcriptome regulation of the pentose utilising yeast Sugiyamaella lignohabitans.</title>
        <authorList>
            <person name="Bellasio M."/>
            <person name="Peymann A."/>
            <person name="Valli M."/>
            <person name="Sipitzky M."/>
            <person name="Graf A."/>
            <person name="Sauer M."/>
            <person name="Marx H."/>
            <person name="Mattanovich D."/>
        </authorList>
    </citation>
    <scope>NUCLEOTIDE SEQUENCE [LARGE SCALE GENOMIC DNA]</scope>
    <source>
        <strain evidence="4 5">CBS 10342</strain>
    </source>
</reference>
<protein>
    <recommendedName>
        <fullName evidence="2">Protein EFR3</fullName>
    </recommendedName>
</protein>
<dbReference type="GO" id="GO:0005886">
    <property type="term" value="C:plasma membrane"/>
    <property type="evidence" value="ECO:0007669"/>
    <property type="project" value="TreeGrafter"/>
</dbReference>
<dbReference type="InterPro" id="IPR049150">
    <property type="entry name" value="EFR3_HEAT-like_rpt"/>
</dbReference>
<evidence type="ECO:0000256" key="2">
    <source>
        <dbReference type="ARBA" id="ARBA00017967"/>
    </source>
</evidence>
<feature type="compositionally biased region" description="Low complexity" evidence="3">
    <location>
        <begin position="942"/>
        <end position="952"/>
    </location>
</feature>
<feature type="region of interest" description="Disordered" evidence="3">
    <location>
        <begin position="928"/>
        <end position="952"/>
    </location>
</feature>
<dbReference type="OrthoDB" id="19232at2759"/>
<dbReference type="Pfam" id="PF21072">
    <property type="entry name" value="EFR3"/>
    <property type="match status" value="2"/>
</dbReference>